<reference evidence="1" key="1">
    <citation type="submission" date="2022-08" db="EMBL/GenBank/DDBJ databases">
        <authorList>
            <person name="Gutierrez-Valencia J."/>
        </authorList>
    </citation>
    <scope>NUCLEOTIDE SEQUENCE</scope>
</reference>
<evidence type="ECO:0000313" key="2">
    <source>
        <dbReference type="Proteomes" id="UP001154282"/>
    </source>
</evidence>
<protein>
    <submittedName>
        <fullName evidence="1">Uncharacterized protein</fullName>
    </submittedName>
</protein>
<gene>
    <name evidence="1" type="ORF">LITE_LOCUS6205</name>
</gene>
<dbReference type="AlphaFoldDB" id="A0AAV0HVM9"/>
<name>A0AAV0HVM9_9ROSI</name>
<keyword evidence="2" id="KW-1185">Reference proteome</keyword>
<comment type="caution">
    <text evidence="1">The sequence shown here is derived from an EMBL/GenBank/DDBJ whole genome shotgun (WGS) entry which is preliminary data.</text>
</comment>
<sequence length="56" mass="6282">MRTNEISIQSITITHTPPPHLLAAVRYRSSESAEITFRFEQSYPSPSGVQDQDAYG</sequence>
<dbReference type="EMBL" id="CAMGYJ010000003">
    <property type="protein sequence ID" value="CAI0389356.1"/>
    <property type="molecule type" value="Genomic_DNA"/>
</dbReference>
<accession>A0AAV0HVM9</accession>
<dbReference type="Proteomes" id="UP001154282">
    <property type="component" value="Unassembled WGS sequence"/>
</dbReference>
<organism evidence="1 2">
    <name type="scientific">Linum tenue</name>
    <dbReference type="NCBI Taxonomy" id="586396"/>
    <lineage>
        <taxon>Eukaryota</taxon>
        <taxon>Viridiplantae</taxon>
        <taxon>Streptophyta</taxon>
        <taxon>Embryophyta</taxon>
        <taxon>Tracheophyta</taxon>
        <taxon>Spermatophyta</taxon>
        <taxon>Magnoliopsida</taxon>
        <taxon>eudicotyledons</taxon>
        <taxon>Gunneridae</taxon>
        <taxon>Pentapetalae</taxon>
        <taxon>rosids</taxon>
        <taxon>fabids</taxon>
        <taxon>Malpighiales</taxon>
        <taxon>Linaceae</taxon>
        <taxon>Linum</taxon>
    </lineage>
</organism>
<evidence type="ECO:0000313" key="1">
    <source>
        <dbReference type="EMBL" id="CAI0389356.1"/>
    </source>
</evidence>
<proteinExistence type="predicted"/>